<dbReference type="AlphaFoldDB" id="A0A067U3J3"/>
<feature type="compositionally biased region" description="Polar residues" evidence="1">
    <location>
        <begin position="48"/>
        <end position="62"/>
    </location>
</feature>
<accession>A0A067U3J3</accession>
<evidence type="ECO:0000256" key="1">
    <source>
        <dbReference type="SAM" id="MobiDB-lite"/>
    </source>
</evidence>
<evidence type="ECO:0000313" key="2">
    <source>
        <dbReference type="EMBL" id="KDR85978.1"/>
    </source>
</evidence>
<keyword evidence="3" id="KW-1185">Reference proteome</keyword>
<proteinExistence type="predicted"/>
<gene>
    <name evidence="2" type="ORF">GALMADRAFT_150325</name>
</gene>
<name>A0A067U3J3_GALM3</name>
<organism evidence="2 3">
    <name type="scientific">Galerina marginata (strain CBS 339.88)</name>
    <dbReference type="NCBI Taxonomy" id="685588"/>
    <lineage>
        <taxon>Eukaryota</taxon>
        <taxon>Fungi</taxon>
        <taxon>Dikarya</taxon>
        <taxon>Basidiomycota</taxon>
        <taxon>Agaricomycotina</taxon>
        <taxon>Agaricomycetes</taxon>
        <taxon>Agaricomycetidae</taxon>
        <taxon>Agaricales</taxon>
        <taxon>Agaricineae</taxon>
        <taxon>Strophariaceae</taxon>
        <taxon>Galerina</taxon>
    </lineage>
</organism>
<evidence type="ECO:0000313" key="3">
    <source>
        <dbReference type="Proteomes" id="UP000027222"/>
    </source>
</evidence>
<dbReference type="HOGENOM" id="CLU_2359878_0_0_1"/>
<reference evidence="3" key="1">
    <citation type="journal article" date="2014" name="Proc. Natl. Acad. Sci. U.S.A.">
        <title>Extensive sampling of basidiomycete genomes demonstrates inadequacy of the white-rot/brown-rot paradigm for wood decay fungi.</title>
        <authorList>
            <person name="Riley R."/>
            <person name="Salamov A.A."/>
            <person name="Brown D.W."/>
            <person name="Nagy L.G."/>
            <person name="Floudas D."/>
            <person name="Held B.W."/>
            <person name="Levasseur A."/>
            <person name="Lombard V."/>
            <person name="Morin E."/>
            <person name="Otillar R."/>
            <person name="Lindquist E.A."/>
            <person name="Sun H."/>
            <person name="LaButti K.M."/>
            <person name="Schmutz J."/>
            <person name="Jabbour D."/>
            <person name="Luo H."/>
            <person name="Baker S.E."/>
            <person name="Pisabarro A.G."/>
            <person name="Walton J.D."/>
            <person name="Blanchette R.A."/>
            <person name="Henrissat B."/>
            <person name="Martin F."/>
            <person name="Cullen D."/>
            <person name="Hibbett D.S."/>
            <person name="Grigoriev I.V."/>
        </authorList>
    </citation>
    <scope>NUCLEOTIDE SEQUENCE [LARGE SCALE GENOMIC DNA]</scope>
    <source>
        <strain evidence="3">CBS 339.88</strain>
    </source>
</reference>
<dbReference type="STRING" id="685588.A0A067U3J3"/>
<dbReference type="Proteomes" id="UP000027222">
    <property type="component" value="Unassembled WGS sequence"/>
</dbReference>
<dbReference type="EMBL" id="KL142367">
    <property type="protein sequence ID" value="KDR85978.1"/>
    <property type="molecule type" value="Genomic_DNA"/>
</dbReference>
<sequence length="96" mass="10524">MPVSSFPPAKDIFDDDDDDGWQDMPVVREDICQQSGRRGSEEIPLPGGQSQASLTRKSMTAASTTGNLIDVDDLELTKKMRQMKPTCASAIYLTCI</sequence>
<protein>
    <submittedName>
        <fullName evidence="2">Uncharacterized protein</fullName>
    </submittedName>
</protein>
<feature type="region of interest" description="Disordered" evidence="1">
    <location>
        <begin position="34"/>
        <end position="62"/>
    </location>
</feature>